<feature type="region of interest" description="Disordered" evidence="1">
    <location>
        <begin position="63"/>
        <end position="126"/>
    </location>
</feature>
<keyword evidence="3" id="KW-1185">Reference proteome</keyword>
<sequence length="126" mass="13344">MSVTHVHVARIMAPSIRTSSHKKYQRLFTNALRDKLLLLTISTLFLHNHSNAPSAGITALGAGLRPGRSSRPQVSNATLAQAAVSEGGQRRETCGREERPGRRPAPSAGAGGDCDRMVMPSTSAAS</sequence>
<protein>
    <submittedName>
        <fullName evidence="2">Uncharacterized protein</fullName>
    </submittedName>
</protein>
<organism evidence="2 3">
    <name type="scientific">Fimbriiglobus ruber</name>
    <dbReference type="NCBI Taxonomy" id="1908690"/>
    <lineage>
        <taxon>Bacteria</taxon>
        <taxon>Pseudomonadati</taxon>
        <taxon>Planctomycetota</taxon>
        <taxon>Planctomycetia</taxon>
        <taxon>Gemmatales</taxon>
        <taxon>Gemmataceae</taxon>
        <taxon>Fimbriiglobus</taxon>
    </lineage>
</organism>
<feature type="compositionally biased region" description="Basic and acidic residues" evidence="1">
    <location>
        <begin position="88"/>
        <end position="101"/>
    </location>
</feature>
<name>A0A225DGP7_9BACT</name>
<dbReference type="AlphaFoldDB" id="A0A225DGP7"/>
<dbReference type="EMBL" id="NIDE01000013">
    <property type="protein sequence ID" value="OWK38854.1"/>
    <property type="molecule type" value="Genomic_DNA"/>
</dbReference>
<evidence type="ECO:0000313" key="2">
    <source>
        <dbReference type="EMBL" id="OWK38854.1"/>
    </source>
</evidence>
<comment type="caution">
    <text evidence="2">The sequence shown here is derived from an EMBL/GenBank/DDBJ whole genome shotgun (WGS) entry which is preliminary data.</text>
</comment>
<feature type="compositionally biased region" description="Polar residues" evidence="1">
    <location>
        <begin position="70"/>
        <end position="79"/>
    </location>
</feature>
<evidence type="ECO:0000256" key="1">
    <source>
        <dbReference type="SAM" id="MobiDB-lite"/>
    </source>
</evidence>
<reference evidence="3" key="1">
    <citation type="submission" date="2017-06" db="EMBL/GenBank/DDBJ databases">
        <title>Genome analysis of Fimbriiglobus ruber SP5, the first member of the order Planctomycetales with confirmed chitinolytic capability.</title>
        <authorList>
            <person name="Ravin N.V."/>
            <person name="Rakitin A.L."/>
            <person name="Ivanova A.A."/>
            <person name="Beletsky A.V."/>
            <person name="Kulichevskaya I.S."/>
            <person name="Mardanov A.V."/>
            <person name="Dedysh S.N."/>
        </authorList>
    </citation>
    <scope>NUCLEOTIDE SEQUENCE [LARGE SCALE GENOMIC DNA]</scope>
    <source>
        <strain evidence="3">SP5</strain>
    </source>
</reference>
<accession>A0A225DGP7</accession>
<gene>
    <name evidence="2" type="ORF">FRUB_06359</name>
</gene>
<proteinExistence type="predicted"/>
<evidence type="ECO:0000313" key="3">
    <source>
        <dbReference type="Proteomes" id="UP000214646"/>
    </source>
</evidence>
<dbReference type="Proteomes" id="UP000214646">
    <property type="component" value="Unassembled WGS sequence"/>
</dbReference>